<name>A0A3Q4G6N0_NEOBR</name>
<sequence length="172" mass="19824">KALNIFPDHFLKNHTSKYPRALLPRIVQKYNLFGLANTLPRSGQRAKLSPSDDRKLVEHQVKHSVPIHSEVSIASGWTWRAPTGPNAFWRNVLWSDEKMPELFSQNDRRYVWRSKGECFKRKNTVKHGAAHASYIALPAANRGESKGGHWGVLDHIYFKVFIILFHIESEII</sequence>
<organism evidence="1 2">
    <name type="scientific">Neolamprologus brichardi</name>
    <name type="common">Fairy cichlid</name>
    <name type="synonym">Lamprologus brichardi</name>
    <dbReference type="NCBI Taxonomy" id="32507"/>
    <lineage>
        <taxon>Eukaryota</taxon>
        <taxon>Metazoa</taxon>
        <taxon>Chordata</taxon>
        <taxon>Craniata</taxon>
        <taxon>Vertebrata</taxon>
        <taxon>Euteleostomi</taxon>
        <taxon>Actinopterygii</taxon>
        <taxon>Neopterygii</taxon>
        <taxon>Teleostei</taxon>
        <taxon>Neoteleostei</taxon>
        <taxon>Acanthomorphata</taxon>
        <taxon>Ovalentaria</taxon>
        <taxon>Cichlomorphae</taxon>
        <taxon>Cichliformes</taxon>
        <taxon>Cichlidae</taxon>
        <taxon>African cichlids</taxon>
        <taxon>Pseudocrenilabrinae</taxon>
        <taxon>Lamprologini</taxon>
        <taxon>Neolamprologus</taxon>
    </lineage>
</organism>
<accession>A0A3Q4G6N0</accession>
<dbReference type="GO" id="GO:0003676">
    <property type="term" value="F:nucleic acid binding"/>
    <property type="evidence" value="ECO:0007669"/>
    <property type="project" value="InterPro"/>
</dbReference>
<reference evidence="1" key="1">
    <citation type="submission" date="2025-08" db="UniProtKB">
        <authorList>
            <consortium name="Ensembl"/>
        </authorList>
    </citation>
    <scope>IDENTIFICATION</scope>
</reference>
<dbReference type="InterPro" id="IPR036397">
    <property type="entry name" value="RNaseH_sf"/>
</dbReference>
<keyword evidence="2" id="KW-1185">Reference proteome</keyword>
<reference evidence="1" key="2">
    <citation type="submission" date="2025-09" db="UniProtKB">
        <authorList>
            <consortium name="Ensembl"/>
        </authorList>
    </citation>
    <scope>IDENTIFICATION</scope>
</reference>
<protein>
    <submittedName>
        <fullName evidence="1">Uncharacterized protein</fullName>
    </submittedName>
</protein>
<dbReference type="Bgee" id="ENSNBRG00000003168">
    <property type="expression patterns" value="Expressed in mesonephros and 1 other cell type or tissue"/>
</dbReference>
<evidence type="ECO:0000313" key="2">
    <source>
        <dbReference type="Proteomes" id="UP000261580"/>
    </source>
</evidence>
<evidence type="ECO:0000313" key="1">
    <source>
        <dbReference type="Ensembl" id="ENSNBRP00000003976.1"/>
    </source>
</evidence>
<dbReference type="AlphaFoldDB" id="A0A3Q4G6N0"/>
<dbReference type="Ensembl" id="ENSNBRT00000004109.1">
    <property type="protein sequence ID" value="ENSNBRP00000003976.1"/>
    <property type="gene ID" value="ENSNBRG00000003168.1"/>
</dbReference>
<dbReference type="STRING" id="32507.ENSNBRP00000003976"/>
<dbReference type="Gene3D" id="3.30.420.10">
    <property type="entry name" value="Ribonuclease H-like superfamily/Ribonuclease H"/>
    <property type="match status" value="1"/>
</dbReference>
<proteinExistence type="predicted"/>
<dbReference type="Proteomes" id="UP000261580">
    <property type="component" value="Unassembled WGS sequence"/>
</dbReference>